<evidence type="ECO:0000313" key="3">
    <source>
        <dbReference type="Proteomes" id="UP000326063"/>
    </source>
</evidence>
<dbReference type="KEGG" id="vg:63926116"/>
<reference evidence="2 3" key="1">
    <citation type="submission" date="2019-07" db="EMBL/GenBank/DDBJ databases">
        <authorList>
            <person name="Divens A.M."/>
            <person name="Garlena R.A."/>
            <person name="Russell D.A."/>
            <person name="Pope W.H."/>
            <person name="Jacobs-Sera D."/>
            <person name="Hatfull G.F."/>
        </authorList>
    </citation>
    <scope>NUCLEOTIDE SEQUENCE [LARGE SCALE GENOMIC DNA]</scope>
</reference>
<sequence>MTTPDPGLPNLNENRGYGDVIGPGEWNEAVGRINDVEDANADDTAILRGSTATGASTAAKVVTLADPNRVPVAGDLLLIEFTAGNTASTATLAVNGTPALGLTGASGSTTSTANAIAAGVEVLVLHDGDRYRALTGNQTIYSAFTAAELQAGSSGSTRMVTPALLAANLLNLAAAKPASATATGRAGQYWVDATGLYVCIAANTWRYFAGATF</sequence>
<proteinExistence type="predicted"/>
<accession>A0A5J6T867</accession>
<name>A0A5J6T867_9CAUD</name>
<protein>
    <recommendedName>
        <fullName evidence="4">Minor tail protein</fullName>
    </recommendedName>
</protein>
<keyword evidence="3" id="KW-1185">Reference proteome</keyword>
<evidence type="ECO:0000313" key="2">
    <source>
        <dbReference type="EMBL" id="QFG06021.1"/>
    </source>
</evidence>
<evidence type="ECO:0008006" key="4">
    <source>
        <dbReference type="Google" id="ProtNLM"/>
    </source>
</evidence>
<feature type="region of interest" description="Disordered" evidence="1">
    <location>
        <begin position="1"/>
        <end position="20"/>
    </location>
</feature>
<dbReference type="RefSeq" id="YP_010051625.1">
    <property type="nucleotide sequence ID" value="NC_054445.1"/>
</dbReference>
<organism evidence="2 3">
    <name type="scientific">Mycobacterium phage Mercurio</name>
    <dbReference type="NCBI Taxonomy" id="2575612"/>
    <lineage>
        <taxon>Viruses</taxon>
        <taxon>Duplodnaviria</taxon>
        <taxon>Heunggongvirae</taxon>
        <taxon>Uroviricota</taxon>
        <taxon>Caudoviricetes</taxon>
        <taxon>Gclasvirinae</taxon>
        <taxon>Jolieduovirus</taxon>
        <taxon>Jolieduovirus mercurio</taxon>
    </lineage>
</organism>
<dbReference type="GeneID" id="63926116"/>
<dbReference type="Proteomes" id="UP000326063">
    <property type="component" value="Segment"/>
</dbReference>
<dbReference type="EMBL" id="MN234219">
    <property type="protein sequence ID" value="QFG06021.1"/>
    <property type="molecule type" value="Genomic_DNA"/>
</dbReference>
<evidence type="ECO:0000256" key="1">
    <source>
        <dbReference type="SAM" id="MobiDB-lite"/>
    </source>
</evidence>
<gene>
    <name evidence="2" type="primary">19</name>
    <name evidence="2" type="ORF">PBI_MERCURIO_19</name>
</gene>